<dbReference type="EMBL" id="CP010836">
    <property type="protein sequence ID" value="AJP74402.1"/>
    <property type="molecule type" value="Genomic_DNA"/>
</dbReference>
<gene>
    <name evidence="2" type="ORF">TS85_09395</name>
</gene>
<keyword evidence="3" id="KW-1185">Reference proteome</keyword>
<proteinExistence type="predicted"/>
<evidence type="ECO:0000313" key="2">
    <source>
        <dbReference type="EMBL" id="AJP74402.1"/>
    </source>
</evidence>
<sequence length="174" mass="19656">MLSFWFEALSPEQHFTRSDSVDTAIREHFGALREELLATRAEGWRDDPQSLLAAVIVLDQFSRNLFRDDAEAFAADPLALELAEGAIDRDWDAALPPEQRMFLYMPLMHAEDPAVQAESVRCFTALGLDSPLEFARQHAEVIADHGRFPGRNAALGRESTPAEREYLSRPDVDW</sequence>
<dbReference type="Gene3D" id="1.25.40.10">
    <property type="entry name" value="Tetratricopeptide repeat domain"/>
    <property type="match status" value="1"/>
</dbReference>
<accession>A0A7U5CUZ2</accession>
<dbReference type="InterPro" id="IPR011990">
    <property type="entry name" value="TPR-like_helical_dom_sf"/>
</dbReference>
<dbReference type="Proteomes" id="UP000032300">
    <property type="component" value="Chromosome"/>
</dbReference>
<dbReference type="Gene3D" id="1.20.58.320">
    <property type="entry name" value="TPR-like"/>
    <property type="match status" value="1"/>
</dbReference>
<dbReference type="KEGG" id="sphi:TS85_09395"/>
<protein>
    <recommendedName>
        <fullName evidence="4">DUF924 domain-containing protein</fullName>
    </recommendedName>
</protein>
<reference evidence="2 3" key="2">
    <citation type="submission" date="2015-02" db="EMBL/GenBank/DDBJ databases">
        <title>The complete genome of Sphingomonas hengshuiensis sp. WHSC-8 isolated from soil of Hengshui Lake.</title>
        <authorList>
            <person name="Wei S."/>
            <person name="Guo J."/>
            <person name="Su C."/>
            <person name="Wu R."/>
            <person name="Zhang Z."/>
            <person name="Liang K."/>
            <person name="Li H."/>
            <person name="Wang T."/>
            <person name="Liu H."/>
            <person name="Zhang C."/>
            <person name="Li Z."/>
            <person name="Wang Q."/>
            <person name="Meng J."/>
        </authorList>
    </citation>
    <scope>NUCLEOTIDE SEQUENCE [LARGE SCALE GENOMIC DNA]</scope>
    <source>
        <strain evidence="2 3">WHSC-8</strain>
    </source>
</reference>
<dbReference type="AlphaFoldDB" id="A0A7U5CUZ2"/>
<evidence type="ECO:0000313" key="3">
    <source>
        <dbReference type="Proteomes" id="UP000032300"/>
    </source>
</evidence>
<name>A0A7U5CUZ2_9SPHN</name>
<dbReference type="InterPro" id="IPR010323">
    <property type="entry name" value="DUF924"/>
</dbReference>
<organism evidence="2 3">
    <name type="scientific">Sphingomonas hengshuiensis</name>
    <dbReference type="NCBI Taxonomy" id="1609977"/>
    <lineage>
        <taxon>Bacteria</taxon>
        <taxon>Pseudomonadati</taxon>
        <taxon>Pseudomonadota</taxon>
        <taxon>Alphaproteobacteria</taxon>
        <taxon>Sphingomonadales</taxon>
        <taxon>Sphingomonadaceae</taxon>
        <taxon>Sphingomonas</taxon>
    </lineage>
</organism>
<evidence type="ECO:0008006" key="4">
    <source>
        <dbReference type="Google" id="ProtNLM"/>
    </source>
</evidence>
<dbReference type="SUPFAM" id="SSF48452">
    <property type="entry name" value="TPR-like"/>
    <property type="match status" value="1"/>
</dbReference>
<evidence type="ECO:0000256" key="1">
    <source>
        <dbReference type="SAM" id="MobiDB-lite"/>
    </source>
</evidence>
<dbReference type="Pfam" id="PF06041">
    <property type="entry name" value="DUF924"/>
    <property type="match status" value="1"/>
</dbReference>
<feature type="region of interest" description="Disordered" evidence="1">
    <location>
        <begin position="150"/>
        <end position="174"/>
    </location>
</feature>
<reference evidence="2 3" key="1">
    <citation type="journal article" date="2015" name="Int. J. Syst. Evol. Microbiol.">
        <title>Sphingomonas hengshuiensis sp. nov., isolated from lake wetland.</title>
        <authorList>
            <person name="Wei S."/>
            <person name="Wang T."/>
            <person name="Liu H."/>
            <person name="Zhang C."/>
            <person name="Guo J."/>
            <person name="Wang Q."/>
            <person name="Liang K."/>
            <person name="Zhang Z."/>
        </authorList>
    </citation>
    <scope>NUCLEOTIDE SEQUENCE [LARGE SCALE GENOMIC DNA]</scope>
    <source>
        <strain evidence="2 3">WHSC-8</strain>
    </source>
</reference>
<feature type="compositionally biased region" description="Basic and acidic residues" evidence="1">
    <location>
        <begin position="160"/>
        <end position="174"/>
    </location>
</feature>